<reference evidence="3 4" key="1">
    <citation type="submission" date="2020-06" db="EMBL/GenBank/DDBJ databases">
        <authorList>
            <consortium name="Wellcome Sanger Institute Data Sharing"/>
        </authorList>
    </citation>
    <scope>NUCLEOTIDE SEQUENCE [LARGE SCALE GENOMIC DNA]</scope>
</reference>
<dbReference type="InterPro" id="IPR013783">
    <property type="entry name" value="Ig-like_fold"/>
</dbReference>
<sequence>ARTRPTVTILSPTRDELTTQPSLLCLANRGFPSDWTLSWMMDGSSRTGASSPGVLEKDGLYSWSSSLTLTAEEWSSTKEVTCQASHSSESPVTARPLCPRPCTFIFIMIHVLTDTIKYHFSPFQHVWTVRSLLCLANRGFPSDWTLSWTVDGSSRTGASSPGVMDKDGLSTVELVPVGSSLHRYSCLTLTPLSARTRPTVTILSPTRDELSTQHSLLCLANRGFPSDWTLSWTVDGSSRTGAFSPGVMEKDGLYSWSKYRKYSHPYIFISKSLMWDNLLTVAFKRNPSE</sequence>
<accession>A0AAY4AUM9</accession>
<dbReference type="InterPro" id="IPR036179">
    <property type="entry name" value="Ig-like_dom_sf"/>
</dbReference>
<reference evidence="3" key="2">
    <citation type="submission" date="2025-08" db="UniProtKB">
        <authorList>
            <consortium name="Ensembl"/>
        </authorList>
    </citation>
    <scope>IDENTIFICATION</scope>
</reference>
<dbReference type="AlphaFoldDB" id="A0AAY4AUM9"/>
<dbReference type="Gene3D" id="2.60.40.10">
    <property type="entry name" value="Immunoglobulins"/>
    <property type="match status" value="3"/>
</dbReference>
<dbReference type="PROSITE" id="PS50835">
    <property type="entry name" value="IG_LIKE"/>
    <property type="match status" value="1"/>
</dbReference>
<dbReference type="Ensembl" id="ENSDCDT00010013102.1">
    <property type="protein sequence ID" value="ENSDCDP00010012503.1"/>
    <property type="gene ID" value="ENSDCDG00010005606.1"/>
</dbReference>
<dbReference type="SUPFAM" id="SSF48726">
    <property type="entry name" value="Immunoglobulin"/>
    <property type="match status" value="3"/>
</dbReference>
<feature type="domain" description="Ig-like" evidence="2">
    <location>
        <begin position="5"/>
        <end position="93"/>
    </location>
</feature>
<dbReference type="Proteomes" id="UP000694580">
    <property type="component" value="Chromosome 15"/>
</dbReference>
<dbReference type="Pfam" id="PF07654">
    <property type="entry name" value="C1-set"/>
    <property type="match status" value="2"/>
</dbReference>
<keyword evidence="4" id="KW-1185">Reference proteome</keyword>
<protein>
    <recommendedName>
        <fullName evidence="2">Ig-like domain-containing protein</fullName>
    </recommendedName>
</protein>
<reference evidence="3" key="3">
    <citation type="submission" date="2025-09" db="UniProtKB">
        <authorList>
            <consortium name="Ensembl"/>
        </authorList>
    </citation>
    <scope>IDENTIFICATION</scope>
</reference>
<proteinExistence type="predicted"/>
<dbReference type="InterPro" id="IPR003597">
    <property type="entry name" value="Ig_C1-set"/>
</dbReference>
<dbReference type="PANTHER" id="PTHR23411">
    <property type="entry name" value="TAPASIN"/>
    <property type="match status" value="1"/>
</dbReference>
<evidence type="ECO:0000313" key="3">
    <source>
        <dbReference type="Ensembl" id="ENSDCDP00010012503.1"/>
    </source>
</evidence>
<evidence type="ECO:0000313" key="4">
    <source>
        <dbReference type="Proteomes" id="UP000694580"/>
    </source>
</evidence>
<keyword evidence="1" id="KW-0393">Immunoglobulin domain</keyword>
<dbReference type="SMART" id="SM00407">
    <property type="entry name" value="IGc1"/>
    <property type="match status" value="1"/>
</dbReference>
<name>A0AAY4AUM9_9TELE</name>
<dbReference type="InterPro" id="IPR050380">
    <property type="entry name" value="Immune_Resp_Modulators"/>
</dbReference>
<dbReference type="InterPro" id="IPR007110">
    <property type="entry name" value="Ig-like_dom"/>
</dbReference>
<dbReference type="GeneTree" id="ENSGT01140000283276"/>
<evidence type="ECO:0000259" key="2">
    <source>
        <dbReference type="PROSITE" id="PS50835"/>
    </source>
</evidence>
<organism evidence="3 4">
    <name type="scientific">Denticeps clupeoides</name>
    <name type="common">denticle herring</name>
    <dbReference type="NCBI Taxonomy" id="299321"/>
    <lineage>
        <taxon>Eukaryota</taxon>
        <taxon>Metazoa</taxon>
        <taxon>Chordata</taxon>
        <taxon>Craniata</taxon>
        <taxon>Vertebrata</taxon>
        <taxon>Euteleostomi</taxon>
        <taxon>Actinopterygii</taxon>
        <taxon>Neopterygii</taxon>
        <taxon>Teleostei</taxon>
        <taxon>Clupei</taxon>
        <taxon>Clupeiformes</taxon>
        <taxon>Denticipitoidei</taxon>
        <taxon>Denticipitidae</taxon>
        <taxon>Denticeps</taxon>
    </lineage>
</organism>
<evidence type="ECO:0000256" key="1">
    <source>
        <dbReference type="ARBA" id="ARBA00023319"/>
    </source>
</evidence>